<organism evidence="2 3">
    <name type="scientific">Dyadobacter subterraneus</name>
    <dbReference type="NCBI Taxonomy" id="2773304"/>
    <lineage>
        <taxon>Bacteria</taxon>
        <taxon>Pseudomonadati</taxon>
        <taxon>Bacteroidota</taxon>
        <taxon>Cytophagia</taxon>
        <taxon>Cytophagales</taxon>
        <taxon>Spirosomataceae</taxon>
        <taxon>Dyadobacter</taxon>
    </lineage>
</organism>
<dbReference type="Pfam" id="PF20345">
    <property type="entry name" value="DUF6640"/>
    <property type="match status" value="1"/>
</dbReference>
<keyword evidence="3" id="KW-1185">Reference proteome</keyword>
<sequence>MKALSIGKVLITLVAIWATAGSYIFDWNHTHIYNPAWPPHAKFHNAQTMLLGTIIGLSSIWVLWSVKADAYYRLRIASALASYYWITQAGSLLFPGTALVDPQFAYLGQAPAQIIVDIVMLLMLTIGFTLEKKRISSNARL</sequence>
<accession>A0ABR9WE86</accession>
<evidence type="ECO:0000256" key="1">
    <source>
        <dbReference type="SAM" id="Phobius"/>
    </source>
</evidence>
<name>A0ABR9WE86_9BACT</name>
<dbReference type="EMBL" id="JACYGY010000001">
    <property type="protein sequence ID" value="MBE9463805.1"/>
    <property type="molecule type" value="Genomic_DNA"/>
</dbReference>
<keyword evidence="1" id="KW-0472">Membrane</keyword>
<evidence type="ECO:0000313" key="2">
    <source>
        <dbReference type="EMBL" id="MBE9463805.1"/>
    </source>
</evidence>
<dbReference type="Proteomes" id="UP000634134">
    <property type="component" value="Unassembled WGS sequence"/>
</dbReference>
<protein>
    <submittedName>
        <fullName evidence="2">Acetyltransferase</fullName>
    </submittedName>
</protein>
<reference evidence="3" key="1">
    <citation type="submission" date="2023-07" db="EMBL/GenBank/DDBJ databases">
        <title>Dyadobacter sp. nov 'subterranea' isolated from contaminted grondwater.</title>
        <authorList>
            <person name="Szabo I."/>
            <person name="Al-Omari J."/>
            <person name="Szerdahelyi S.G."/>
            <person name="Rado J."/>
        </authorList>
    </citation>
    <scope>NUCLEOTIDE SEQUENCE [LARGE SCALE GENOMIC DNA]</scope>
    <source>
        <strain evidence="3">UP-52</strain>
    </source>
</reference>
<proteinExistence type="predicted"/>
<dbReference type="InterPro" id="IPR046580">
    <property type="entry name" value="DUF6640"/>
</dbReference>
<feature type="transmembrane region" description="Helical" evidence="1">
    <location>
        <begin position="46"/>
        <end position="64"/>
    </location>
</feature>
<feature type="transmembrane region" description="Helical" evidence="1">
    <location>
        <begin position="76"/>
        <end position="98"/>
    </location>
</feature>
<evidence type="ECO:0000313" key="3">
    <source>
        <dbReference type="Proteomes" id="UP000634134"/>
    </source>
</evidence>
<feature type="transmembrane region" description="Helical" evidence="1">
    <location>
        <begin position="110"/>
        <end position="130"/>
    </location>
</feature>
<keyword evidence="1" id="KW-1133">Transmembrane helix</keyword>
<keyword evidence="1" id="KW-0812">Transmembrane</keyword>
<dbReference type="RefSeq" id="WP_194121909.1">
    <property type="nucleotide sequence ID" value="NZ_JACYGY010000001.1"/>
</dbReference>
<comment type="caution">
    <text evidence="2">The sequence shown here is derived from an EMBL/GenBank/DDBJ whole genome shotgun (WGS) entry which is preliminary data.</text>
</comment>
<gene>
    <name evidence="2" type="ORF">IEE83_18130</name>
</gene>